<dbReference type="Gene3D" id="3.40.640.10">
    <property type="entry name" value="Type I PLP-dependent aspartate aminotransferase-like (Major domain)"/>
    <property type="match status" value="1"/>
</dbReference>
<comment type="caution">
    <text evidence="7">The sequence shown here is derived from an EMBL/GenBank/DDBJ whole genome shotgun (WGS) entry which is preliminary data.</text>
</comment>
<dbReference type="InterPro" id="IPR015421">
    <property type="entry name" value="PyrdxlP-dep_Trfase_major"/>
</dbReference>
<dbReference type="GO" id="GO:0009448">
    <property type="term" value="P:gamma-aminobutyric acid metabolic process"/>
    <property type="evidence" value="ECO:0007669"/>
    <property type="project" value="TreeGrafter"/>
</dbReference>
<dbReference type="CDD" id="cd00610">
    <property type="entry name" value="OAT_like"/>
    <property type="match status" value="1"/>
</dbReference>
<dbReference type="PANTHER" id="PTHR42684">
    <property type="entry name" value="ADENOSYLMETHIONINE-8-AMINO-7-OXONONANOATE AMINOTRANSFERASE"/>
    <property type="match status" value="1"/>
</dbReference>
<dbReference type="FunFam" id="3.40.640.10:FF:000014">
    <property type="entry name" value="Adenosylmethionine-8-amino-7-oxononanoate aminotransferase, probable"/>
    <property type="match status" value="1"/>
</dbReference>
<keyword evidence="4" id="KW-0808">Transferase</keyword>
<dbReference type="NCBIfam" id="NF004767">
    <property type="entry name" value="PRK06105.1"/>
    <property type="match status" value="1"/>
</dbReference>
<dbReference type="Proteomes" id="UP000632498">
    <property type="component" value="Unassembled WGS sequence"/>
</dbReference>
<dbReference type="InterPro" id="IPR005814">
    <property type="entry name" value="Aminotrans_3"/>
</dbReference>
<dbReference type="SUPFAM" id="SSF53383">
    <property type="entry name" value="PLP-dependent transferases"/>
    <property type="match status" value="1"/>
</dbReference>
<reference evidence="7" key="2">
    <citation type="submission" date="2020-09" db="EMBL/GenBank/DDBJ databases">
        <authorList>
            <person name="Sun Q."/>
            <person name="Zhou Y."/>
        </authorList>
    </citation>
    <scope>NUCLEOTIDE SEQUENCE</scope>
    <source>
        <strain evidence="7">CGMCC 1.15254</strain>
    </source>
</reference>
<evidence type="ECO:0000256" key="1">
    <source>
        <dbReference type="ARBA" id="ARBA00001933"/>
    </source>
</evidence>
<dbReference type="InterPro" id="IPR015424">
    <property type="entry name" value="PyrdxlP-dep_Trfase"/>
</dbReference>
<name>A0A917BYS1_9PROT</name>
<dbReference type="EMBL" id="BMHV01000008">
    <property type="protein sequence ID" value="GGF61700.1"/>
    <property type="molecule type" value="Genomic_DNA"/>
</dbReference>
<evidence type="ECO:0000256" key="2">
    <source>
        <dbReference type="ARBA" id="ARBA00008954"/>
    </source>
</evidence>
<dbReference type="PIRSF" id="PIRSF000521">
    <property type="entry name" value="Transaminase_4ab_Lys_Orn"/>
    <property type="match status" value="1"/>
</dbReference>
<keyword evidence="3 7" id="KW-0032">Aminotransferase</keyword>
<dbReference type="InterPro" id="IPR015422">
    <property type="entry name" value="PyrdxlP-dep_Trfase_small"/>
</dbReference>
<evidence type="ECO:0000256" key="3">
    <source>
        <dbReference type="ARBA" id="ARBA00022576"/>
    </source>
</evidence>
<organism evidence="7 8">
    <name type="scientific">Terasakiella brassicae</name>
    <dbReference type="NCBI Taxonomy" id="1634917"/>
    <lineage>
        <taxon>Bacteria</taxon>
        <taxon>Pseudomonadati</taxon>
        <taxon>Pseudomonadota</taxon>
        <taxon>Alphaproteobacteria</taxon>
        <taxon>Rhodospirillales</taxon>
        <taxon>Terasakiellaceae</taxon>
        <taxon>Terasakiella</taxon>
    </lineage>
</organism>
<sequence>MTKNPNSISAKDQTYHLHPYTNLKVHEEQGPLVISRGQGVRVFGEDGKEYIEGLSGLWCTSLGFNEPRLVKAAQTQMEKLPFYHSFSSKVPDVTAELAERLVQVTPDGLDRVFFCNSGSEANDTAIKFVWYYNNARGKPEKKKIIAREKAYHGVTVAAGSLTGLAYAQNGFDLPASERILRTGCPHFYRYGQEGESEDEFTTRLANELEQLILSEGPDTVGAMFAEPIQGAGGVIVPPQSYFPKIQAVLKKYDILLVADEVICGFARTGKMFGSEYFGIEPDMMTMAKQLSSGYLPISALAVSDHLYQTIKEQSNALGVFGHGLTYGGHPVPCAVALEVLKIYEERDILGQVNAVSPYFQERLQSYRDHPLVGEVRGVGLIGAIELSADKATKTPFDPGLAKAAGLMKKCEENGLILRAMPGDCVAFCPPLISEQPDLEELFNRFDKALAAIG</sequence>
<keyword evidence="8" id="KW-1185">Reference proteome</keyword>
<evidence type="ECO:0000256" key="4">
    <source>
        <dbReference type="ARBA" id="ARBA00022679"/>
    </source>
</evidence>
<gene>
    <name evidence="7" type="ORF">GCM10011332_14370</name>
</gene>
<evidence type="ECO:0000256" key="6">
    <source>
        <dbReference type="RuleBase" id="RU003560"/>
    </source>
</evidence>
<dbReference type="GO" id="GO:0030170">
    <property type="term" value="F:pyridoxal phosphate binding"/>
    <property type="evidence" value="ECO:0007669"/>
    <property type="project" value="InterPro"/>
</dbReference>
<evidence type="ECO:0000313" key="7">
    <source>
        <dbReference type="EMBL" id="GGF61700.1"/>
    </source>
</evidence>
<dbReference type="Gene3D" id="3.90.1150.10">
    <property type="entry name" value="Aspartate Aminotransferase, domain 1"/>
    <property type="match status" value="1"/>
</dbReference>
<comment type="similarity">
    <text evidence="2 6">Belongs to the class-III pyridoxal-phosphate-dependent aminotransferase family.</text>
</comment>
<dbReference type="RefSeq" id="WP_188663278.1">
    <property type="nucleotide sequence ID" value="NZ_BMHV01000008.1"/>
</dbReference>
<dbReference type="AlphaFoldDB" id="A0A917BYS1"/>
<keyword evidence="5 6" id="KW-0663">Pyridoxal phosphate</keyword>
<dbReference type="PROSITE" id="PS00600">
    <property type="entry name" value="AA_TRANSFER_CLASS_3"/>
    <property type="match status" value="1"/>
</dbReference>
<dbReference type="PANTHER" id="PTHR42684:SF3">
    <property type="entry name" value="ADENOSYLMETHIONINE-8-AMINO-7-OXONONANOATE AMINOTRANSFERASE"/>
    <property type="match status" value="1"/>
</dbReference>
<proteinExistence type="inferred from homology"/>
<dbReference type="GO" id="GO:0004015">
    <property type="term" value="F:adenosylmethionine-8-amino-7-oxononanoate transaminase activity"/>
    <property type="evidence" value="ECO:0007669"/>
    <property type="project" value="TreeGrafter"/>
</dbReference>
<protein>
    <submittedName>
        <fullName evidence="7">Aspartate aminotransferase family protein</fullName>
    </submittedName>
</protein>
<dbReference type="Pfam" id="PF00202">
    <property type="entry name" value="Aminotran_3"/>
    <property type="match status" value="1"/>
</dbReference>
<reference evidence="7" key="1">
    <citation type="journal article" date="2014" name="Int. J. Syst. Evol. Microbiol.">
        <title>Complete genome sequence of Corynebacterium casei LMG S-19264T (=DSM 44701T), isolated from a smear-ripened cheese.</title>
        <authorList>
            <consortium name="US DOE Joint Genome Institute (JGI-PGF)"/>
            <person name="Walter F."/>
            <person name="Albersmeier A."/>
            <person name="Kalinowski J."/>
            <person name="Ruckert C."/>
        </authorList>
    </citation>
    <scope>NUCLEOTIDE SEQUENCE</scope>
    <source>
        <strain evidence="7">CGMCC 1.15254</strain>
    </source>
</reference>
<evidence type="ECO:0000256" key="5">
    <source>
        <dbReference type="ARBA" id="ARBA00022898"/>
    </source>
</evidence>
<accession>A0A917BYS1</accession>
<dbReference type="GO" id="GO:0009102">
    <property type="term" value="P:biotin biosynthetic process"/>
    <property type="evidence" value="ECO:0007669"/>
    <property type="project" value="TreeGrafter"/>
</dbReference>
<evidence type="ECO:0000313" key="8">
    <source>
        <dbReference type="Proteomes" id="UP000632498"/>
    </source>
</evidence>
<comment type="cofactor">
    <cofactor evidence="1">
        <name>pyridoxal 5'-phosphate</name>
        <dbReference type="ChEBI" id="CHEBI:597326"/>
    </cofactor>
</comment>
<dbReference type="InterPro" id="IPR049704">
    <property type="entry name" value="Aminotrans_3_PPA_site"/>
</dbReference>